<dbReference type="RefSeq" id="WP_110093828.1">
    <property type="nucleotide sequence ID" value="NZ_NKUE01000003.1"/>
</dbReference>
<dbReference type="Proteomes" id="UP000237344">
    <property type="component" value="Unassembled WGS sequence"/>
</dbReference>
<feature type="transmembrane region" description="Helical" evidence="1">
    <location>
        <begin position="106"/>
        <end position="124"/>
    </location>
</feature>
<dbReference type="EMBL" id="POTC01000001">
    <property type="protein sequence ID" value="POF64233.1"/>
    <property type="molecule type" value="Genomic_DNA"/>
</dbReference>
<keyword evidence="1" id="KW-0472">Membrane</keyword>
<evidence type="ECO:0000313" key="3">
    <source>
        <dbReference type="Proteomes" id="UP000237344"/>
    </source>
</evidence>
<dbReference type="PANTHER" id="PTHR15887">
    <property type="entry name" value="TRANSMEMBRANE PROTEIN 69"/>
    <property type="match status" value="1"/>
</dbReference>
<evidence type="ECO:0000256" key="1">
    <source>
        <dbReference type="SAM" id="Phobius"/>
    </source>
</evidence>
<name>A0A2S3W6N3_9PROT</name>
<evidence type="ECO:0008006" key="4">
    <source>
        <dbReference type="Google" id="ProtNLM"/>
    </source>
</evidence>
<proteinExistence type="predicted"/>
<dbReference type="OrthoDB" id="5297436at2"/>
<feature type="transmembrane region" description="Helical" evidence="1">
    <location>
        <begin position="7"/>
        <end position="29"/>
    </location>
</feature>
<keyword evidence="1" id="KW-1133">Transmembrane helix</keyword>
<accession>A0A2S3W6N3</accession>
<reference evidence="2 3" key="1">
    <citation type="submission" date="2018-01" db="EMBL/GenBank/DDBJ databases">
        <title>Draft Genome Sequence of Komagataeibacter maltaceti LMG 1529, a Vinegar Producing Acetic Acid Bacterium Isolated from Malt Vinegar Brewery Acetifiers.</title>
        <authorList>
            <person name="Zhang Q."/>
            <person name="Hollensteiner J."/>
            <person name="Poehlein A."/>
            <person name="Daniel R."/>
        </authorList>
    </citation>
    <scope>NUCLEOTIDE SEQUENCE [LARGE SCALE GENOMIC DNA]</scope>
    <source>
        <strain evidence="2 3">LMG 1529</strain>
    </source>
</reference>
<evidence type="ECO:0000313" key="2">
    <source>
        <dbReference type="EMBL" id="POF64233.1"/>
    </source>
</evidence>
<comment type="caution">
    <text evidence="2">The sequence shown here is derived from an EMBL/GenBank/DDBJ whole genome shotgun (WGS) entry which is preliminary data.</text>
</comment>
<organism evidence="2 3">
    <name type="scientific">Novacetimonas maltaceti</name>
    <dbReference type="NCBI Taxonomy" id="1203393"/>
    <lineage>
        <taxon>Bacteria</taxon>
        <taxon>Pseudomonadati</taxon>
        <taxon>Pseudomonadota</taxon>
        <taxon>Alphaproteobacteria</taxon>
        <taxon>Acetobacterales</taxon>
        <taxon>Acetobacteraceae</taxon>
        <taxon>Novacetimonas</taxon>
    </lineage>
</organism>
<dbReference type="PANTHER" id="PTHR15887:SF1">
    <property type="entry name" value="TRANSMEMBRANE PROTEIN 69"/>
    <property type="match status" value="1"/>
</dbReference>
<feature type="transmembrane region" description="Helical" evidence="1">
    <location>
        <begin position="81"/>
        <end position="100"/>
    </location>
</feature>
<keyword evidence="1" id="KW-0812">Transmembrane</keyword>
<keyword evidence="3" id="KW-1185">Reference proteome</keyword>
<dbReference type="AlphaFoldDB" id="A0A2S3W6N3"/>
<sequence length="162" mass="17331">MKRLPLLAIVMGIASLIPIVGCTCAIIFLSPDVTPRMLEVTVGYGAVMLSFMGAVHWGLALETPAIITPGQANAKINAWRLTLGSLPAGIGWLSLCAAMFHELAAVLMLMAGFAGVLVVERMAWRRGAMPRGYMALQWVVVTVVEVCLLAVTVMALSWKYSA</sequence>
<dbReference type="Pfam" id="PF11911">
    <property type="entry name" value="DUF3429"/>
    <property type="match status" value="1"/>
</dbReference>
<protein>
    <recommendedName>
        <fullName evidence="4">DUF3429 domain-containing protein</fullName>
    </recommendedName>
</protein>
<gene>
    <name evidence="2" type="ORF">KMAL_01270</name>
</gene>
<dbReference type="InterPro" id="IPR021836">
    <property type="entry name" value="DUF3429"/>
</dbReference>
<feature type="transmembrane region" description="Helical" evidence="1">
    <location>
        <begin position="136"/>
        <end position="158"/>
    </location>
</feature>
<feature type="transmembrane region" description="Helical" evidence="1">
    <location>
        <begin position="41"/>
        <end position="60"/>
    </location>
</feature>